<reference evidence="15" key="1">
    <citation type="journal article" date="2019" name="Int. J. Syst. Evol. Microbiol.">
        <title>The Global Catalogue of Microorganisms (GCM) 10K type strain sequencing project: providing services to taxonomists for standard genome sequencing and annotation.</title>
        <authorList>
            <consortium name="The Broad Institute Genomics Platform"/>
            <consortium name="The Broad Institute Genome Sequencing Center for Infectious Disease"/>
            <person name="Wu L."/>
            <person name="Ma J."/>
        </authorList>
    </citation>
    <scope>NUCLEOTIDE SEQUENCE [LARGE SCALE GENOMIC DNA]</scope>
    <source>
        <strain evidence="15">JCM 14370</strain>
    </source>
</reference>
<comment type="caution">
    <text evidence="14">The sequence shown here is derived from an EMBL/GenBank/DDBJ whole genome shotgun (WGS) entry which is preliminary data.</text>
</comment>
<evidence type="ECO:0000256" key="5">
    <source>
        <dbReference type="ARBA" id="ARBA00022741"/>
    </source>
</evidence>
<keyword evidence="9 12" id="KW-0501">Molybdenum cofactor biosynthesis</keyword>
<feature type="binding site" evidence="12">
    <location>
        <position position="258"/>
    </location>
    <ligand>
        <name>[4Fe-4S] cluster</name>
        <dbReference type="ChEBI" id="CHEBI:49883"/>
        <label>2</label>
        <note>4Fe-4S-substrate</note>
    </ligand>
</feature>
<evidence type="ECO:0000256" key="3">
    <source>
        <dbReference type="ARBA" id="ARBA00022691"/>
    </source>
</evidence>
<dbReference type="SMART" id="SM00729">
    <property type="entry name" value="Elp3"/>
    <property type="match status" value="1"/>
</dbReference>
<dbReference type="CDD" id="cd21117">
    <property type="entry name" value="Twitch_MoaA"/>
    <property type="match status" value="1"/>
</dbReference>
<evidence type="ECO:0000256" key="6">
    <source>
        <dbReference type="ARBA" id="ARBA00023004"/>
    </source>
</evidence>
<feature type="binding site" evidence="12">
    <location>
        <position position="160"/>
    </location>
    <ligand>
        <name>GTP</name>
        <dbReference type="ChEBI" id="CHEBI:37565"/>
    </ligand>
</feature>
<evidence type="ECO:0000256" key="2">
    <source>
        <dbReference type="ARBA" id="ARBA00022485"/>
    </source>
</evidence>
<keyword evidence="3 12" id="KW-0949">S-adenosyl-L-methionine</keyword>
<dbReference type="PANTHER" id="PTHR22960:SF0">
    <property type="entry name" value="MOLYBDENUM COFACTOR BIOSYNTHESIS PROTEIN 1"/>
    <property type="match status" value="1"/>
</dbReference>
<feature type="binding site" evidence="12">
    <location>
        <begin position="263"/>
        <end position="265"/>
    </location>
    <ligand>
        <name>GTP</name>
        <dbReference type="ChEBI" id="CHEBI:37565"/>
    </ligand>
</feature>
<comment type="catalytic activity">
    <reaction evidence="11 12">
        <text>GTP + AH2 + S-adenosyl-L-methionine = (8S)-3',8-cyclo-7,8-dihydroguanosine 5'-triphosphate + 5'-deoxyadenosine + L-methionine + A + H(+)</text>
        <dbReference type="Rhea" id="RHEA:49576"/>
        <dbReference type="ChEBI" id="CHEBI:13193"/>
        <dbReference type="ChEBI" id="CHEBI:15378"/>
        <dbReference type="ChEBI" id="CHEBI:17319"/>
        <dbReference type="ChEBI" id="CHEBI:17499"/>
        <dbReference type="ChEBI" id="CHEBI:37565"/>
        <dbReference type="ChEBI" id="CHEBI:57844"/>
        <dbReference type="ChEBI" id="CHEBI:59789"/>
        <dbReference type="ChEBI" id="CHEBI:131766"/>
        <dbReference type="EC" id="4.1.99.22"/>
    </reaction>
</comment>
<comment type="subunit">
    <text evidence="12">Monomer and homodimer.</text>
</comment>
<feature type="binding site" evidence="12">
    <location>
        <position position="26"/>
    </location>
    <ligand>
        <name>S-adenosyl-L-methionine</name>
        <dbReference type="ChEBI" id="CHEBI:59789"/>
    </ligand>
</feature>
<dbReference type="NCBIfam" id="TIGR02666">
    <property type="entry name" value="moaA"/>
    <property type="match status" value="1"/>
</dbReference>
<evidence type="ECO:0000259" key="13">
    <source>
        <dbReference type="PROSITE" id="PS51918"/>
    </source>
</evidence>
<evidence type="ECO:0000256" key="1">
    <source>
        <dbReference type="ARBA" id="ARBA00012167"/>
    </source>
</evidence>
<evidence type="ECO:0000256" key="4">
    <source>
        <dbReference type="ARBA" id="ARBA00022723"/>
    </source>
</evidence>
<feature type="domain" description="Radical SAM core" evidence="13">
    <location>
        <begin position="4"/>
        <end position="224"/>
    </location>
</feature>
<dbReference type="SFLD" id="SFLDS00029">
    <property type="entry name" value="Radical_SAM"/>
    <property type="match status" value="1"/>
</dbReference>
<dbReference type="Proteomes" id="UP000632222">
    <property type="component" value="Unassembled WGS sequence"/>
</dbReference>
<sequence>MLDTLGRPLKDLRISVTDRCNMRCAYCMPKEVFGPDYAFLPQKELLSFEEIERVARLFVQLGVSKLRLTGGEPLLRKGLPDLVARLSALEGVEDIALTTNGLLLPQLARPLKEAGLKRVTISLDALDDETFGRMNGLNIKVERVLQGIQAAEEAGFELIKINSVIKKSENLHAVLDLAEHFRGTPHTLRFIEFMDVGNHNHWDMKDVLPSRDILALIHDKHPLEPVNPNYKGEVAKRYRYTDGQGEIGFISSVTDAFCGTCSRARISSDGQIYTCLFGTFGYDLKTPLRAGETDDQLLERIAKLWSLRADRYSEERAVKPRDQKIEMSRIGG</sequence>
<dbReference type="SFLD" id="SFLDG01386">
    <property type="entry name" value="main_SPASM_domain-containing"/>
    <property type="match status" value="1"/>
</dbReference>
<keyword evidence="8 12" id="KW-0342">GTP-binding</keyword>
<dbReference type="InterPro" id="IPR050105">
    <property type="entry name" value="MoCo_biosynth_MoaA/MoaC"/>
</dbReference>
<dbReference type="InterPro" id="IPR013483">
    <property type="entry name" value="MoaA"/>
</dbReference>
<evidence type="ECO:0000256" key="9">
    <source>
        <dbReference type="ARBA" id="ARBA00023150"/>
    </source>
</evidence>
<dbReference type="InterPro" id="IPR006638">
    <property type="entry name" value="Elp3/MiaA/NifB-like_rSAM"/>
</dbReference>
<evidence type="ECO:0000256" key="11">
    <source>
        <dbReference type="ARBA" id="ARBA00048697"/>
    </source>
</evidence>
<dbReference type="EMBL" id="BMOD01000004">
    <property type="protein sequence ID" value="GGJ30673.1"/>
    <property type="molecule type" value="Genomic_DNA"/>
</dbReference>
<keyword evidence="7 12" id="KW-0411">Iron-sulfur</keyword>
<dbReference type="InterPro" id="IPR013785">
    <property type="entry name" value="Aldolase_TIM"/>
</dbReference>
<feature type="binding site" evidence="12">
    <location>
        <position position="13"/>
    </location>
    <ligand>
        <name>GTP</name>
        <dbReference type="ChEBI" id="CHEBI:37565"/>
    </ligand>
</feature>
<dbReference type="CDD" id="cd01335">
    <property type="entry name" value="Radical_SAM"/>
    <property type="match status" value="1"/>
</dbReference>
<accession>A0ABQ2CZT6</accession>
<feature type="binding site" evidence="12">
    <location>
        <position position="98"/>
    </location>
    <ligand>
        <name>GTP</name>
        <dbReference type="ChEBI" id="CHEBI:37565"/>
    </ligand>
</feature>
<keyword evidence="10 12" id="KW-0456">Lyase</keyword>
<gene>
    <name evidence="12 14" type="primary">moaA</name>
    <name evidence="14" type="ORF">GCM10008938_15910</name>
</gene>
<dbReference type="Gene3D" id="3.20.20.70">
    <property type="entry name" value="Aldolase class I"/>
    <property type="match status" value="1"/>
</dbReference>
<feature type="binding site" evidence="12">
    <location>
        <position position="27"/>
    </location>
    <ligand>
        <name>[4Fe-4S] cluster</name>
        <dbReference type="ChEBI" id="CHEBI:49883"/>
        <label>1</label>
        <note>4Fe-4S-S-AdoMet</note>
    </ligand>
</feature>
<keyword evidence="4 12" id="KW-0479">Metal-binding</keyword>
<evidence type="ECO:0000313" key="14">
    <source>
        <dbReference type="EMBL" id="GGJ30673.1"/>
    </source>
</evidence>
<feature type="binding site" evidence="12">
    <location>
        <position position="71"/>
    </location>
    <ligand>
        <name>S-adenosyl-L-methionine</name>
        <dbReference type="ChEBI" id="CHEBI:59789"/>
    </ligand>
</feature>
<feature type="binding site" evidence="12">
    <location>
        <position position="24"/>
    </location>
    <ligand>
        <name>[4Fe-4S] cluster</name>
        <dbReference type="ChEBI" id="CHEBI:49883"/>
        <label>1</label>
        <note>4Fe-4S-S-AdoMet</note>
    </ligand>
</feature>
<dbReference type="PANTHER" id="PTHR22960">
    <property type="entry name" value="MOLYBDOPTERIN COFACTOR SYNTHESIS PROTEIN A"/>
    <property type="match status" value="1"/>
</dbReference>
<dbReference type="EC" id="4.1.99.22" evidence="1 12"/>
<dbReference type="Pfam" id="PF06463">
    <property type="entry name" value="Mob_synth_C"/>
    <property type="match status" value="1"/>
</dbReference>
<dbReference type="RefSeq" id="WP_189002139.1">
    <property type="nucleotide sequence ID" value="NZ_BMOD01000004.1"/>
</dbReference>
<proteinExistence type="inferred from homology"/>
<evidence type="ECO:0000256" key="8">
    <source>
        <dbReference type="ARBA" id="ARBA00023134"/>
    </source>
</evidence>
<dbReference type="InterPro" id="IPR058240">
    <property type="entry name" value="rSAM_sf"/>
</dbReference>
<evidence type="ECO:0000256" key="12">
    <source>
        <dbReference type="HAMAP-Rule" id="MF_01225"/>
    </source>
</evidence>
<keyword evidence="5 12" id="KW-0547">Nucleotide-binding</keyword>
<feature type="binding site" evidence="12">
    <location>
        <position position="194"/>
    </location>
    <ligand>
        <name>S-adenosyl-L-methionine</name>
        <dbReference type="ChEBI" id="CHEBI:59789"/>
    </ligand>
</feature>
<dbReference type="InterPro" id="IPR000385">
    <property type="entry name" value="MoaA_NifB_PqqE_Fe-S-bd_CS"/>
</dbReference>
<dbReference type="SFLD" id="SFLDG01067">
    <property type="entry name" value="SPASM/twitch_domain_containing"/>
    <property type="match status" value="1"/>
</dbReference>
<evidence type="ECO:0000256" key="10">
    <source>
        <dbReference type="ARBA" id="ARBA00023239"/>
    </source>
</evidence>
<feature type="binding site" evidence="12">
    <location>
        <position position="122"/>
    </location>
    <ligand>
        <name>S-adenosyl-L-methionine</name>
        <dbReference type="ChEBI" id="CHEBI:59789"/>
    </ligand>
</feature>
<feature type="binding site" evidence="12">
    <location>
        <position position="261"/>
    </location>
    <ligand>
        <name>[4Fe-4S] cluster</name>
        <dbReference type="ChEBI" id="CHEBI:49883"/>
        <label>2</label>
        <note>4Fe-4S-substrate</note>
    </ligand>
</feature>
<dbReference type="SFLD" id="SFLDG01383">
    <property type="entry name" value="cyclic_pyranopterin_phosphate"/>
    <property type="match status" value="1"/>
</dbReference>
<dbReference type="Pfam" id="PF04055">
    <property type="entry name" value="Radical_SAM"/>
    <property type="match status" value="1"/>
</dbReference>
<keyword evidence="2 12" id="KW-0004">4Fe-4S</keyword>
<comment type="similarity">
    <text evidence="12">Belongs to the radical SAM superfamily. MoaA family.</text>
</comment>
<evidence type="ECO:0000256" key="7">
    <source>
        <dbReference type="ARBA" id="ARBA00023014"/>
    </source>
</evidence>
<name>A0ABQ2CZT6_9DEIO</name>
<dbReference type="HAMAP" id="MF_01225_B">
    <property type="entry name" value="MoaA_B"/>
    <property type="match status" value="1"/>
</dbReference>
<dbReference type="InterPro" id="IPR010505">
    <property type="entry name" value="MoaA_twitch"/>
</dbReference>
<organism evidence="14 15">
    <name type="scientific">Deinococcus roseus</name>
    <dbReference type="NCBI Taxonomy" id="392414"/>
    <lineage>
        <taxon>Bacteria</taxon>
        <taxon>Thermotogati</taxon>
        <taxon>Deinococcota</taxon>
        <taxon>Deinococci</taxon>
        <taxon>Deinococcales</taxon>
        <taxon>Deinococcaceae</taxon>
        <taxon>Deinococcus</taxon>
    </lineage>
</organism>
<dbReference type="SUPFAM" id="SSF102114">
    <property type="entry name" value="Radical SAM enzymes"/>
    <property type="match status" value="1"/>
</dbReference>
<feature type="binding site" evidence="12">
    <location>
        <position position="20"/>
    </location>
    <ligand>
        <name>[4Fe-4S] cluster</name>
        <dbReference type="ChEBI" id="CHEBI:49883"/>
        <label>1</label>
        <note>4Fe-4S-S-AdoMet</note>
    </ligand>
</feature>
<evidence type="ECO:0000313" key="15">
    <source>
        <dbReference type="Proteomes" id="UP000632222"/>
    </source>
</evidence>
<feature type="binding site" evidence="12">
    <location>
        <position position="275"/>
    </location>
    <ligand>
        <name>[4Fe-4S] cluster</name>
        <dbReference type="ChEBI" id="CHEBI:49883"/>
        <label>2</label>
        <note>4Fe-4S-substrate</note>
    </ligand>
</feature>
<dbReference type="PROSITE" id="PS51918">
    <property type="entry name" value="RADICAL_SAM"/>
    <property type="match status" value="1"/>
</dbReference>
<keyword evidence="15" id="KW-1185">Reference proteome</keyword>
<protein>
    <recommendedName>
        <fullName evidence="1 12">GTP 3',8-cyclase</fullName>
        <ecNumber evidence="1 12">4.1.99.22</ecNumber>
    </recommendedName>
    <alternativeName>
        <fullName evidence="12">Molybdenum cofactor biosynthesis protein A</fullName>
    </alternativeName>
</protein>
<dbReference type="InterPro" id="IPR040064">
    <property type="entry name" value="MoaA-like"/>
</dbReference>
<comment type="function">
    <text evidence="12">Catalyzes the cyclization of GTP to (8S)-3',8-cyclo-7,8-dihydroguanosine 5'-triphosphate.</text>
</comment>
<dbReference type="PROSITE" id="PS01305">
    <property type="entry name" value="MOAA_NIFB_PQQE"/>
    <property type="match status" value="1"/>
</dbReference>
<comment type="cofactor">
    <cofactor evidence="12">
        <name>[4Fe-4S] cluster</name>
        <dbReference type="ChEBI" id="CHEBI:49883"/>
    </cofactor>
    <text evidence="12">Binds 2 [4Fe-4S] clusters. Binds 1 [4Fe-4S] cluster coordinated with 3 cysteines and an exchangeable S-adenosyl-L-methionine and 1 [4Fe-4S] cluster coordinated with 3 cysteines and the GTP-derived substrate.</text>
</comment>
<keyword evidence="6 12" id="KW-0408">Iron</keyword>
<dbReference type="InterPro" id="IPR007197">
    <property type="entry name" value="rSAM"/>
</dbReference>
<feature type="binding site" evidence="12">
    <location>
        <position position="67"/>
    </location>
    <ligand>
        <name>GTP</name>
        <dbReference type="ChEBI" id="CHEBI:37565"/>
    </ligand>
</feature>
<comment type="pathway">
    <text evidence="12">Cofactor biosynthesis; molybdopterin biosynthesis.</text>
</comment>